<dbReference type="Proteomes" id="UP000799755">
    <property type="component" value="Unassembled WGS sequence"/>
</dbReference>
<organism evidence="1 2">
    <name type="scientific">Lindgomyces ingoldianus</name>
    <dbReference type="NCBI Taxonomy" id="673940"/>
    <lineage>
        <taxon>Eukaryota</taxon>
        <taxon>Fungi</taxon>
        <taxon>Dikarya</taxon>
        <taxon>Ascomycota</taxon>
        <taxon>Pezizomycotina</taxon>
        <taxon>Dothideomycetes</taxon>
        <taxon>Pleosporomycetidae</taxon>
        <taxon>Pleosporales</taxon>
        <taxon>Lindgomycetaceae</taxon>
        <taxon>Lindgomyces</taxon>
    </lineage>
</organism>
<accession>A0ACB6R1S7</accession>
<reference evidence="1" key="1">
    <citation type="journal article" date="2020" name="Stud. Mycol.">
        <title>101 Dothideomycetes genomes: a test case for predicting lifestyles and emergence of pathogens.</title>
        <authorList>
            <person name="Haridas S."/>
            <person name="Albert R."/>
            <person name="Binder M."/>
            <person name="Bloem J."/>
            <person name="Labutti K."/>
            <person name="Salamov A."/>
            <person name="Andreopoulos B."/>
            <person name="Baker S."/>
            <person name="Barry K."/>
            <person name="Bills G."/>
            <person name="Bluhm B."/>
            <person name="Cannon C."/>
            <person name="Castanera R."/>
            <person name="Culley D."/>
            <person name="Daum C."/>
            <person name="Ezra D."/>
            <person name="Gonzalez J."/>
            <person name="Henrissat B."/>
            <person name="Kuo A."/>
            <person name="Liang C."/>
            <person name="Lipzen A."/>
            <person name="Lutzoni F."/>
            <person name="Magnuson J."/>
            <person name="Mondo S."/>
            <person name="Nolan M."/>
            <person name="Ohm R."/>
            <person name="Pangilinan J."/>
            <person name="Park H.-J."/>
            <person name="Ramirez L."/>
            <person name="Alfaro M."/>
            <person name="Sun H."/>
            <person name="Tritt A."/>
            <person name="Yoshinaga Y."/>
            <person name="Zwiers L.-H."/>
            <person name="Turgeon B."/>
            <person name="Goodwin S."/>
            <person name="Spatafora J."/>
            <person name="Crous P."/>
            <person name="Grigoriev I."/>
        </authorList>
    </citation>
    <scope>NUCLEOTIDE SEQUENCE</scope>
    <source>
        <strain evidence="1">ATCC 200398</strain>
    </source>
</reference>
<evidence type="ECO:0000313" key="2">
    <source>
        <dbReference type="Proteomes" id="UP000799755"/>
    </source>
</evidence>
<proteinExistence type="predicted"/>
<sequence length="130" mass="14666">MAPPPKFTTAGNCGFDGVISVRQLTHPDRLFNLEVTFDDYHPHMHNLRKQTSPQHFRYLQAEFVRVLEGPPSVEQKYTKFLLSGPASEGPFMLDAIFYENYYLYITKVLAPGGEGLSLIEVFCMFDAGGS</sequence>
<gene>
    <name evidence="1" type="ORF">BDR25DRAFT_312649</name>
</gene>
<evidence type="ECO:0000313" key="1">
    <source>
        <dbReference type="EMBL" id="KAF2472735.1"/>
    </source>
</evidence>
<comment type="caution">
    <text evidence="1">The sequence shown here is derived from an EMBL/GenBank/DDBJ whole genome shotgun (WGS) entry which is preliminary data.</text>
</comment>
<protein>
    <submittedName>
        <fullName evidence="1">Uncharacterized protein</fullName>
    </submittedName>
</protein>
<name>A0ACB6R1S7_9PLEO</name>
<dbReference type="EMBL" id="MU003501">
    <property type="protein sequence ID" value="KAF2472735.1"/>
    <property type="molecule type" value="Genomic_DNA"/>
</dbReference>
<keyword evidence="2" id="KW-1185">Reference proteome</keyword>